<evidence type="ECO:0000259" key="13">
    <source>
        <dbReference type="PROSITE" id="PS50885"/>
    </source>
</evidence>
<keyword evidence="10" id="KW-0175">Coiled coil</keyword>
<dbReference type="CDD" id="cd12913">
    <property type="entry name" value="PDC1_MCP_like"/>
    <property type="match status" value="1"/>
</dbReference>
<evidence type="ECO:0000313" key="15">
    <source>
        <dbReference type="Proteomes" id="UP000069241"/>
    </source>
</evidence>
<dbReference type="InterPro" id="IPR033479">
    <property type="entry name" value="dCache_1"/>
</dbReference>
<dbReference type="STRING" id="44742.AXF13_01155"/>
<evidence type="ECO:0000313" key="14">
    <source>
        <dbReference type="EMBL" id="AMD88834.1"/>
    </source>
</evidence>
<evidence type="ECO:0000256" key="11">
    <source>
        <dbReference type="SAM" id="Phobius"/>
    </source>
</evidence>
<dbReference type="PANTHER" id="PTHR32089:SF112">
    <property type="entry name" value="LYSOZYME-LIKE PROTEIN-RELATED"/>
    <property type="match status" value="1"/>
</dbReference>
<dbReference type="Proteomes" id="UP000069241">
    <property type="component" value="Chromosome"/>
</dbReference>
<dbReference type="Pfam" id="PF02743">
    <property type="entry name" value="dCache_1"/>
    <property type="match status" value="1"/>
</dbReference>
<dbReference type="Gene3D" id="1.10.287.950">
    <property type="entry name" value="Methyl-accepting chemotaxis protein"/>
    <property type="match status" value="1"/>
</dbReference>
<organism evidence="14 15">
    <name type="scientific">Desulfovibrio fairfieldensis</name>
    <dbReference type="NCBI Taxonomy" id="44742"/>
    <lineage>
        <taxon>Bacteria</taxon>
        <taxon>Pseudomonadati</taxon>
        <taxon>Thermodesulfobacteriota</taxon>
        <taxon>Desulfovibrionia</taxon>
        <taxon>Desulfovibrionales</taxon>
        <taxon>Desulfovibrionaceae</taxon>
        <taxon>Desulfovibrio</taxon>
    </lineage>
</organism>
<dbReference type="PANTHER" id="PTHR32089">
    <property type="entry name" value="METHYL-ACCEPTING CHEMOTAXIS PROTEIN MCPB"/>
    <property type="match status" value="1"/>
</dbReference>
<keyword evidence="4 11" id="KW-0812">Transmembrane</keyword>
<dbReference type="CDD" id="cd11386">
    <property type="entry name" value="MCP_signal"/>
    <property type="match status" value="1"/>
</dbReference>
<evidence type="ECO:0000256" key="5">
    <source>
        <dbReference type="ARBA" id="ARBA00022989"/>
    </source>
</evidence>
<dbReference type="KEGG" id="dfi:AXF13_01155"/>
<evidence type="ECO:0000256" key="2">
    <source>
        <dbReference type="ARBA" id="ARBA00022475"/>
    </source>
</evidence>
<feature type="transmembrane region" description="Helical" evidence="11">
    <location>
        <begin position="304"/>
        <end position="325"/>
    </location>
</feature>
<dbReference type="GO" id="GO:0005886">
    <property type="term" value="C:plasma membrane"/>
    <property type="evidence" value="ECO:0007669"/>
    <property type="project" value="UniProtKB-SubCell"/>
</dbReference>
<keyword evidence="2" id="KW-1003">Cell membrane</keyword>
<dbReference type="InterPro" id="IPR003660">
    <property type="entry name" value="HAMP_dom"/>
</dbReference>
<evidence type="ECO:0000256" key="6">
    <source>
        <dbReference type="ARBA" id="ARBA00023136"/>
    </source>
</evidence>
<dbReference type="CDD" id="cd12912">
    <property type="entry name" value="PDC2_MCP_like"/>
    <property type="match status" value="1"/>
</dbReference>
<comment type="similarity">
    <text evidence="8">Belongs to the methyl-accepting chemotaxis (MCP) protein family.</text>
</comment>
<evidence type="ECO:0000256" key="9">
    <source>
        <dbReference type="PROSITE-ProRule" id="PRU00284"/>
    </source>
</evidence>
<keyword evidence="15" id="KW-1185">Reference proteome</keyword>
<feature type="domain" description="Methyl-accepting transducer" evidence="12">
    <location>
        <begin position="428"/>
        <end position="664"/>
    </location>
</feature>
<keyword evidence="7 9" id="KW-0807">Transducer</keyword>
<evidence type="ECO:0000256" key="3">
    <source>
        <dbReference type="ARBA" id="ARBA00022500"/>
    </source>
</evidence>
<keyword evidence="5 11" id="KW-1133">Transmembrane helix</keyword>
<dbReference type="GO" id="GO:0007165">
    <property type="term" value="P:signal transduction"/>
    <property type="evidence" value="ECO:0007669"/>
    <property type="project" value="UniProtKB-KW"/>
</dbReference>
<accession>A0A120KMU1</accession>
<feature type="coiled-coil region" evidence="10">
    <location>
        <begin position="372"/>
        <end position="416"/>
    </location>
</feature>
<keyword evidence="6 11" id="KW-0472">Membrane</keyword>
<keyword evidence="3" id="KW-0145">Chemotaxis</keyword>
<reference evidence="15" key="1">
    <citation type="submission" date="2016-02" db="EMBL/GenBank/DDBJ databases">
        <authorList>
            <person name="Holder M.E."/>
            <person name="Ajami N.J."/>
            <person name="Petrosino J.F."/>
        </authorList>
    </citation>
    <scope>NUCLEOTIDE SEQUENCE [LARGE SCALE GENOMIC DNA]</scope>
    <source>
        <strain evidence="15">CCUG 45958</strain>
    </source>
</reference>
<dbReference type="Pfam" id="PF00672">
    <property type="entry name" value="HAMP"/>
    <property type="match status" value="1"/>
</dbReference>
<dbReference type="SMART" id="SM00283">
    <property type="entry name" value="MA"/>
    <property type="match status" value="1"/>
</dbReference>
<dbReference type="Gene3D" id="6.10.340.10">
    <property type="match status" value="1"/>
</dbReference>
<dbReference type="PROSITE" id="PS50111">
    <property type="entry name" value="CHEMOTAXIS_TRANSDUC_2"/>
    <property type="match status" value="1"/>
</dbReference>
<feature type="domain" description="HAMP" evidence="13">
    <location>
        <begin position="327"/>
        <end position="380"/>
    </location>
</feature>
<dbReference type="SMART" id="SM00304">
    <property type="entry name" value="HAMP"/>
    <property type="match status" value="1"/>
</dbReference>
<evidence type="ECO:0000256" key="1">
    <source>
        <dbReference type="ARBA" id="ARBA00004651"/>
    </source>
</evidence>
<evidence type="ECO:0000259" key="12">
    <source>
        <dbReference type="PROSITE" id="PS50111"/>
    </source>
</evidence>
<evidence type="ECO:0000256" key="7">
    <source>
        <dbReference type="ARBA" id="ARBA00023224"/>
    </source>
</evidence>
<evidence type="ECO:0000256" key="10">
    <source>
        <dbReference type="SAM" id="Coils"/>
    </source>
</evidence>
<comment type="subcellular location">
    <subcellularLocation>
        <location evidence="1">Cell membrane</location>
        <topology evidence="1">Multi-pass membrane protein</topology>
    </subcellularLocation>
</comment>
<dbReference type="Pfam" id="PF00015">
    <property type="entry name" value="MCPsignal"/>
    <property type="match status" value="1"/>
</dbReference>
<proteinExistence type="inferred from homology"/>
<dbReference type="EMBL" id="CP014229">
    <property type="protein sequence ID" value="AMD88834.1"/>
    <property type="molecule type" value="Genomic_DNA"/>
</dbReference>
<protein>
    <recommendedName>
        <fullName evidence="16">Chemotaxis protein</fullName>
    </recommendedName>
</protein>
<evidence type="ECO:0000256" key="4">
    <source>
        <dbReference type="ARBA" id="ARBA00022692"/>
    </source>
</evidence>
<evidence type="ECO:0008006" key="16">
    <source>
        <dbReference type="Google" id="ProtNLM"/>
    </source>
</evidence>
<dbReference type="PROSITE" id="PS50885">
    <property type="entry name" value="HAMP"/>
    <property type="match status" value="1"/>
</dbReference>
<dbReference type="AlphaFoldDB" id="A0A120KMU1"/>
<name>A0A120KMU1_9BACT</name>
<evidence type="ECO:0000256" key="8">
    <source>
        <dbReference type="ARBA" id="ARBA00029447"/>
    </source>
</evidence>
<sequence length="701" mass="73430">MMLMLGPFIVLVFMALTFVSQWGTQTIARQNAETEAFRMALEQAPQVLGVINKAAADTDTFGKLLVSLHAGGTRDRTIMGGLLRDFLGGNKEYQGVWVVWEPNAFDGRDADFLGHEYSGEDGSLAMYWYLGESGSIEVTGVNVRSESFYTTPKASGKLTLIEPYIDPAAQPPVLMTTITLPLVENGKVLGVFGIDIALGKLSELIAKVTPYGTGYANLFSNTGTIVASGDPVAGKGLDALPAENTAAIREAVTQGKPYHGQLTRDGHEYLATFTPITVTEGSPAWSLEVALPLDQAMAEADRSLWRTIVISAVGIAVLIAGLLFVAASLSAPLRRVAAYAAAVAGGDYQAGLDKSGFKGELAVLGQALSTMVANLIEKMKEAESHKQAAERETAIAREATCQAEEARKQSEQARREGMLQAAAQLEGIVAGISGASADLSERVRQAENGAAQQAARAAETATAMEEMNSTVLEVAHNAASAAEASTGTRTKAADGAAVVHKAVDSIQAVQKKSLELKGDMSALTRHAESINQIMNVISDIADQTNLLALNAAIEAARAGDAGRGFAVVADEVRNLAEKTMTSTTDVGNAIKAIQNSAATSRTQVDSAVAAIEEATLYVNQSGEALTEIVGMVDSTADQVHAIATASEQQSATSEEINRSISHVNAIAGETAQAMREAAGAVSDLSGQAQALTALIEQMKKS</sequence>
<dbReference type="SUPFAM" id="SSF58104">
    <property type="entry name" value="Methyl-accepting chemotaxis protein (MCP) signaling domain"/>
    <property type="match status" value="1"/>
</dbReference>
<gene>
    <name evidence="14" type="ORF">AXF13_01155</name>
</gene>
<dbReference type="Gene3D" id="3.30.450.20">
    <property type="entry name" value="PAS domain"/>
    <property type="match status" value="2"/>
</dbReference>
<dbReference type="InterPro" id="IPR004089">
    <property type="entry name" value="MCPsignal_dom"/>
</dbReference>
<dbReference type="GO" id="GO:0006935">
    <property type="term" value="P:chemotaxis"/>
    <property type="evidence" value="ECO:0007669"/>
    <property type="project" value="UniProtKB-KW"/>
</dbReference>